<dbReference type="AlphaFoldDB" id="A0A9P8TSI8"/>
<evidence type="ECO:0000313" key="9">
    <source>
        <dbReference type="EMBL" id="KAH6606171.1"/>
    </source>
</evidence>
<dbReference type="InterPro" id="IPR036259">
    <property type="entry name" value="MFS_trans_sf"/>
</dbReference>
<comment type="caution">
    <text evidence="9">The sequence shown here is derived from an EMBL/GenBank/DDBJ whole genome shotgun (WGS) entry which is preliminary data.</text>
</comment>
<comment type="similarity">
    <text evidence="2">Belongs to the major facilitator superfamily. Sugar transporter (TC 2.A.1.1) family.</text>
</comment>
<feature type="transmembrane region" description="Helical" evidence="7">
    <location>
        <begin position="500"/>
        <end position="519"/>
    </location>
</feature>
<feature type="domain" description="Major facilitator superfamily (MFS) profile" evidence="8">
    <location>
        <begin position="87"/>
        <end position="523"/>
    </location>
</feature>
<evidence type="ECO:0000256" key="1">
    <source>
        <dbReference type="ARBA" id="ARBA00004141"/>
    </source>
</evidence>
<evidence type="ECO:0000256" key="6">
    <source>
        <dbReference type="ARBA" id="ARBA00023136"/>
    </source>
</evidence>
<proteinExistence type="inferred from homology"/>
<dbReference type="PANTHER" id="PTHR48020:SF4">
    <property type="entry name" value="SYMPORT, PUTATIVE (AFU_ORTHOLOGUE AFUA_3G11790)-RELATED"/>
    <property type="match status" value="1"/>
</dbReference>
<keyword evidence="10" id="KW-1185">Reference proteome</keyword>
<dbReference type="EMBL" id="JAIWOZ010000004">
    <property type="protein sequence ID" value="KAH6606171.1"/>
    <property type="molecule type" value="Genomic_DNA"/>
</dbReference>
<dbReference type="Gene3D" id="1.20.1250.20">
    <property type="entry name" value="MFS general substrate transporter like domains"/>
    <property type="match status" value="2"/>
</dbReference>
<evidence type="ECO:0000313" key="10">
    <source>
        <dbReference type="Proteomes" id="UP000827724"/>
    </source>
</evidence>
<evidence type="ECO:0000256" key="7">
    <source>
        <dbReference type="SAM" id="Phobius"/>
    </source>
</evidence>
<dbReference type="InterPro" id="IPR020846">
    <property type="entry name" value="MFS_dom"/>
</dbReference>
<dbReference type="GO" id="GO:0016020">
    <property type="term" value="C:membrane"/>
    <property type="evidence" value="ECO:0007669"/>
    <property type="project" value="UniProtKB-SubCell"/>
</dbReference>
<keyword evidence="9" id="KW-0762">Sugar transport</keyword>
<dbReference type="Proteomes" id="UP000827724">
    <property type="component" value="Unassembled WGS sequence"/>
</dbReference>
<dbReference type="GO" id="GO:0022857">
    <property type="term" value="F:transmembrane transporter activity"/>
    <property type="evidence" value="ECO:0007669"/>
    <property type="project" value="InterPro"/>
</dbReference>
<feature type="transmembrane region" description="Helical" evidence="7">
    <location>
        <begin position="83"/>
        <end position="101"/>
    </location>
</feature>
<gene>
    <name evidence="9" type="ORF">Trco_005324</name>
</gene>
<keyword evidence="6 7" id="KW-0472">Membrane</keyword>
<feature type="transmembrane region" description="Helical" evidence="7">
    <location>
        <begin position="469"/>
        <end position="488"/>
    </location>
</feature>
<sequence>MNAAYLTDEELQKDVRAFVENHLPSVAYEDLLRAARVAKDIRLYDEIARQKEFHAELNLPVHLTADEKRALRRERDVPFSEKGMRIVIVTVSIAALLQGFVQSSFNGALLYKEEWGLREQASHGGLEADSSDNWKLGAANATPFFIAALVGCPLALPINYWLGRRGGICVAALLIFASSFGAAFARTWYHLLGIRAINGVGMGIKAVSTPILAGETAVGFWRGSAILAWQLWVAFGIMLGFAFNLVFTRAQSNATTLALINAAPMVPSLLLLITLFFCPESPRYHLTRGPNYDVQKAFINMVKLRNTELQALRDMYVVYKSLEQESMGLGNLDAHAFRSPGFFWVIRDFFRQYGQLFRQRRLYNAVISTSTVNLAQQLCGRAINFLCALPAMRSIDTLGRRTLLLTTLPFMALFMLGAALSFNIIAQNVRVGIAAFFLFVFAAVYSPGLGPIPFTLASESFPLSHREAGTSWAVAINLGFAGLLSIVFPSINSGLKESGALGLFSGLNVVALVMVFLLVEETKRRSLEELDHIFAVSKRKFMRFQLFEYLPWLIRSYLFGSPRPRPELYEDLIWGSAEGDDLSPFRAADFTGHDNDPTVPEPVELVHSRALEFPPIEERAKAGQGDYNMQATNNDGP</sequence>
<feature type="transmembrane region" description="Helical" evidence="7">
    <location>
        <begin position="169"/>
        <end position="189"/>
    </location>
</feature>
<evidence type="ECO:0000259" key="8">
    <source>
        <dbReference type="PROSITE" id="PS50850"/>
    </source>
</evidence>
<evidence type="ECO:0000256" key="5">
    <source>
        <dbReference type="ARBA" id="ARBA00022989"/>
    </source>
</evidence>
<evidence type="ECO:0000256" key="3">
    <source>
        <dbReference type="ARBA" id="ARBA00022448"/>
    </source>
</evidence>
<accession>A0A9P8TSI8</accession>
<feature type="transmembrane region" description="Helical" evidence="7">
    <location>
        <begin position="402"/>
        <end position="425"/>
    </location>
</feature>
<feature type="transmembrane region" description="Helical" evidence="7">
    <location>
        <begin position="226"/>
        <end position="247"/>
    </location>
</feature>
<dbReference type="GO" id="GO:0015791">
    <property type="term" value="P:polyol transmembrane transport"/>
    <property type="evidence" value="ECO:0007669"/>
    <property type="project" value="UniProtKB-ARBA"/>
</dbReference>
<dbReference type="InterPro" id="IPR050814">
    <property type="entry name" value="Myo-inositol_Transporter"/>
</dbReference>
<evidence type="ECO:0000256" key="2">
    <source>
        <dbReference type="ARBA" id="ARBA00010992"/>
    </source>
</evidence>
<organism evidence="9 10">
    <name type="scientific">Trichoderma cornu-damae</name>
    <dbReference type="NCBI Taxonomy" id="654480"/>
    <lineage>
        <taxon>Eukaryota</taxon>
        <taxon>Fungi</taxon>
        <taxon>Dikarya</taxon>
        <taxon>Ascomycota</taxon>
        <taxon>Pezizomycotina</taxon>
        <taxon>Sordariomycetes</taxon>
        <taxon>Hypocreomycetidae</taxon>
        <taxon>Hypocreales</taxon>
        <taxon>Hypocreaceae</taxon>
        <taxon>Trichoderma</taxon>
    </lineage>
</organism>
<keyword evidence="4 7" id="KW-0812">Transmembrane</keyword>
<name>A0A9P8TSI8_9HYPO</name>
<evidence type="ECO:0000256" key="4">
    <source>
        <dbReference type="ARBA" id="ARBA00022692"/>
    </source>
</evidence>
<reference evidence="9" key="1">
    <citation type="submission" date="2021-08" db="EMBL/GenBank/DDBJ databases">
        <title>Chromosome-Level Trichoderma cornu-damae using Hi-C Data.</title>
        <authorList>
            <person name="Kim C.S."/>
        </authorList>
    </citation>
    <scope>NUCLEOTIDE SEQUENCE</scope>
    <source>
        <strain evidence="9">KA19-0412C</strain>
    </source>
</reference>
<feature type="transmembrane region" description="Helical" evidence="7">
    <location>
        <begin position="431"/>
        <end position="457"/>
    </location>
</feature>
<comment type="subcellular location">
    <subcellularLocation>
        <location evidence="1">Membrane</location>
        <topology evidence="1">Multi-pass membrane protein</topology>
    </subcellularLocation>
</comment>
<dbReference type="InterPro" id="IPR005828">
    <property type="entry name" value="MFS_sugar_transport-like"/>
</dbReference>
<feature type="non-terminal residue" evidence="9">
    <location>
        <position position="1"/>
    </location>
</feature>
<keyword evidence="3" id="KW-0813">Transport</keyword>
<dbReference type="OrthoDB" id="6339427at2759"/>
<dbReference type="InterPro" id="IPR005829">
    <property type="entry name" value="Sugar_transporter_CS"/>
</dbReference>
<dbReference type="InterPro" id="IPR003663">
    <property type="entry name" value="Sugar/inositol_transpt"/>
</dbReference>
<feature type="transmembrane region" description="Helical" evidence="7">
    <location>
        <begin position="144"/>
        <end position="162"/>
    </location>
</feature>
<dbReference type="PROSITE" id="PS00217">
    <property type="entry name" value="SUGAR_TRANSPORT_2"/>
    <property type="match status" value="1"/>
</dbReference>
<dbReference type="GO" id="GO:0015798">
    <property type="term" value="P:myo-inositol transport"/>
    <property type="evidence" value="ECO:0007669"/>
    <property type="project" value="UniProtKB-ARBA"/>
</dbReference>
<protein>
    <submittedName>
        <fullName evidence="9">Sugar transporter</fullName>
    </submittedName>
</protein>
<feature type="transmembrane region" description="Helical" evidence="7">
    <location>
        <begin position="259"/>
        <end position="278"/>
    </location>
</feature>
<dbReference type="PROSITE" id="PS50850">
    <property type="entry name" value="MFS"/>
    <property type="match status" value="1"/>
</dbReference>
<dbReference type="PRINTS" id="PR00171">
    <property type="entry name" value="SUGRTRNSPORT"/>
</dbReference>
<dbReference type="SUPFAM" id="SSF103473">
    <property type="entry name" value="MFS general substrate transporter"/>
    <property type="match status" value="1"/>
</dbReference>
<dbReference type="Pfam" id="PF00083">
    <property type="entry name" value="Sugar_tr"/>
    <property type="match status" value="1"/>
</dbReference>
<dbReference type="PANTHER" id="PTHR48020">
    <property type="entry name" value="PROTON MYO-INOSITOL COTRANSPORTER"/>
    <property type="match status" value="1"/>
</dbReference>
<keyword evidence="5 7" id="KW-1133">Transmembrane helix</keyword>